<keyword evidence="15" id="KW-1185">Reference proteome</keyword>
<feature type="compositionally biased region" description="Polar residues" evidence="12">
    <location>
        <begin position="236"/>
        <end position="249"/>
    </location>
</feature>
<evidence type="ECO:0000256" key="9">
    <source>
        <dbReference type="HAMAP-Rule" id="MF_01884"/>
    </source>
</evidence>
<feature type="compositionally biased region" description="Polar residues" evidence="12">
    <location>
        <begin position="187"/>
        <end position="224"/>
    </location>
</feature>
<dbReference type="Gene3D" id="3.40.50.300">
    <property type="entry name" value="P-loop containing nucleotide triphosphate hydrolases"/>
    <property type="match status" value="1"/>
</dbReference>
<evidence type="ECO:0000313" key="15">
    <source>
        <dbReference type="Proteomes" id="UP001597512"/>
    </source>
</evidence>
<dbReference type="InterPro" id="IPR000194">
    <property type="entry name" value="ATPase_F1/V1/A1_a/bsu_nucl-bd"/>
</dbReference>
<feature type="region of interest" description="Disordered" evidence="12">
    <location>
        <begin position="42"/>
        <end position="78"/>
    </location>
</feature>
<feature type="region of interest" description="Disordered" evidence="12">
    <location>
        <begin position="150"/>
        <end position="301"/>
    </location>
</feature>
<feature type="domain" description="Rho RNA-BD" evidence="13">
    <location>
        <begin position="395"/>
        <end position="471"/>
    </location>
</feature>
<dbReference type="PANTHER" id="PTHR46425">
    <property type="entry name" value="TRANSCRIPTION TERMINATION FACTOR RHO"/>
    <property type="match status" value="1"/>
</dbReference>
<comment type="caution">
    <text evidence="9">Lacks conserved residue(s) required for the propagation of feature annotation.</text>
</comment>
<evidence type="ECO:0000256" key="2">
    <source>
        <dbReference type="ARBA" id="ARBA00022741"/>
    </source>
</evidence>
<feature type="region of interest" description="Disordered" evidence="12">
    <location>
        <begin position="316"/>
        <end position="376"/>
    </location>
</feature>
<dbReference type="EC" id="3.6.4.-" evidence="9 10"/>
<feature type="binding site" evidence="9">
    <location>
        <begin position="526"/>
        <end position="531"/>
    </location>
    <ligand>
        <name>ATP</name>
        <dbReference type="ChEBI" id="CHEBI:30616"/>
    </ligand>
</feature>
<feature type="binding site" evidence="9">
    <location>
        <position position="557"/>
    </location>
    <ligand>
        <name>ATP</name>
        <dbReference type="ChEBI" id="CHEBI:30616"/>
    </ligand>
</feature>
<protein>
    <recommendedName>
        <fullName evidence="9 10">Transcription termination factor Rho</fullName>
        <ecNumber evidence="9 10">3.6.4.-</ecNumber>
    </recommendedName>
    <alternativeName>
        <fullName evidence="9">ATP-dependent helicase Rho</fullName>
    </alternativeName>
</protein>
<feature type="compositionally biased region" description="Low complexity" evidence="12">
    <location>
        <begin position="323"/>
        <end position="371"/>
    </location>
</feature>
<dbReference type="PROSITE" id="PS51856">
    <property type="entry name" value="RHO_RNA_BD"/>
    <property type="match status" value="1"/>
</dbReference>
<evidence type="ECO:0000313" key="14">
    <source>
        <dbReference type="EMBL" id="MFD2936475.1"/>
    </source>
</evidence>
<dbReference type="EMBL" id="JBHUOM010000023">
    <property type="protein sequence ID" value="MFD2936475.1"/>
    <property type="molecule type" value="Genomic_DNA"/>
</dbReference>
<dbReference type="CDD" id="cd04459">
    <property type="entry name" value="Rho_CSD"/>
    <property type="match status" value="1"/>
</dbReference>
<dbReference type="SUPFAM" id="SSF52540">
    <property type="entry name" value="P-loop containing nucleoside triphosphate hydrolases"/>
    <property type="match status" value="1"/>
</dbReference>
<keyword evidence="3 9" id="KW-0378">Hydrolase</keyword>
<evidence type="ECO:0000259" key="13">
    <source>
        <dbReference type="PROSITE" id="PS51856"/>
    </source>
</evidence>
<dbReference type="Pfam" id="PF07498">
    <property type="entry name" value="Rho_N"/>
    <property type="match status" value="1"/>
</dbReference>
<keyword evidence="6 9" id="KW-0694">RNA-binding</keyword>
<dbReference type="InterPro" id="IPR011112">
    <property type="entry name" value="Rho-like_N"/>
</dbReference>
<keyword evidence="5 9" id="KW-0067">ATP-binding</keyword>
<evidence type="ECO:0000256" key="4">
    <source>
        <dbReference type="ARBA" id="ARBA00022806"/>
    </source>
</evidence>
<dbReference type="NCBIfam" id="TIGR00767">
    <property type="entry name" value="rho"/>
    <property type="match status" value="1"/>
</dbReference>
<evidence type="ECO:0000256" key="8">
    <source>
        <dbReference type="ARBA" id="ARBA00023163"/>
    </source>
</evidence>
<evidence type="ECO:0000256" key="5">
    <source>
        <dbReference type="ARBA" id="ARBA00022840"/>
    </source>
</evidence>
<dbReference type="SMART" id="SM00959">
    <property type="entry name" value="Rho_N"/>
    <property type="match status" value="1"/>
</dbReference>
<dbReference type="PANTHER" id="PTHR46425:SF1">
    <property type="entry name" value="TRANSCRIPTION TERMINATION FACTOR RHO"/>
    <property type="match status" value="1"/>
</dbReference>
<keyword evidence="7 9" id="KW-0805">Transcription regulation</keyword>
<dbReference type="HAMAP" id="MF_01884">
    <property type="entry name" value="Rho"/>
    <property type="match status" value="1"/>
</dbReference>
<dbReference type="InterPro" id="IPR041703">
    <property type="entry name" value="Rho_factor_ATP-bd"/>
</dbReference>
<gene>
    <name evidence="9 14" type="primary">rho</name>
    <name evidence="14" type="ORF">ACFS25_22020</name>
</gene>
<feature type="compositionally biased region" description="Basic and acidic residues" evidence="12">
    <location>
        <begin position="252"/>
        <end position="280"/>
    </location>
</feature>
<evidence type="ECO:0000256" key="12">
    <source>
        <dbReference type="SAM" id="MobiDB-lite"/>
    </source>
</evidence>
<keyword evidence="8 9" id="KW-0804">Transcription</keyword>
<dbReference type="SMART" id="SM00357">
    <property type="entry name" value="CSP"/>
    <property type="match status" value="1"/>
</dbReference>
<comment type="subunit">
    <text evidence="9">Homohexamer. The homohexamer assembles into an open ring structure.</text>
</comment>
<name>A0ABW6ARF4_9BACT</name>
<accession>A0ABW6ARF4</accession>
<dbReference type="SMART" id="SM00382">
    <property type="entry name" value="AAA"/>
    <property type="match status" value="1"/>
</dbReference>
<sequence>MFKKEELDMKLLSELHPIAEQFGIRNISKFTKEKLVYEIIKQQSERPSQDVPSPDAVAPVEEAPRRGRRTKAVAAPDAETAPLPVAVETVAATPIVVAAPETARPRQRGRRDQDVVTEPVAVTEPVVAAEPTVIVDNAASASEEIAAPINEPTPAPVVNGSAPVEPVAETVVQTDQPVRQPRENRDQTVNPGQRNNLPNQPVRNRNDSDGTTTPTDRNLRTNNPRNDRTGTGRPDINQQRNQRPESTQPGPRDARPRFDANRDRTDGQRDNNAQRRDQRPRTQRVVTDEAGLNYNGQADEEFMTPTVVTEDNAANMQSAGEPAASNSTDSATATETVEAPTETQEGQQPQSESDQSDQPGQSDQPTQPQPTREAQEYQNRIRRQYNQHIREFDGIIDNEGVLEIMQDGGYGFLRSADYNYLASPDDIYVSPSQIKLFGLKTGDTVRGAIRPPKEGEKYFALLRVSTVNGKTTEEIRDRIPFEYLTPLFPEEQLHLSNRPENYSSRVLDLFAPIGKGQRGMIVAQPKTGKTVLLKEIANAITKNHPEVYLIVLLIDERPEEVTDMARSVNAEVISSTFDEQADRHVKVSSMVLEKAKRMVECGHDVVILLDSITRLARAYNTVVPSSGKILSGGVDANALHRPKRFFGAARNVENGGSLTIIATALIDTGSKMDEVIFEEFKGTGNMELQLDRKLANKRVYPAVDVMASGTRREDLLLDKETLQRVWILRKHMADMNPMEGMDFLLSHMKGTRTNEEFLTSMNR</sequence>
<keyword evidence="1 9" id="KW-0806">Transcription termination</keyword>
<proteinExistence type="inferred from homology"/>
<evidence type="ECO:0000256" key="6">
    <source>
        <dbReference type="ARBA" id="ARBA00022884"/>
    </source>
</evidence>
<dbReference type="InterPro" id="IPR004665">
    <property type="entry name" value="Term_rho"/>
</dbReference>
<dbReference type="SUPFAM" id="SSF68912">
    <property type="entry name" value="Rho N-terminal domain-like"/>
    <property type="match status" value="1"/>
</dbReference>
<dbReference type="NCBIfam" id="NF006886">
    <property type="entry name" value="PRK09376.1"/>
    <property type="match status" value="1"/>
</dbReference>
<dbReference type="Gene3D" id="2.40.50.140">
    <property type="entry name" value="Nucleic acid-binding proteins"/>
    <property type="match status" value="1"/>
</dbReference>
<dbReference type="InterPro" id="IPR012340">
    <property type="entry name" value="NA-bd_OB-fold"/>
</dbReference>
<dbReference type="RefSeq" id="WP_381505300.1">
    <property type="nucleotide sequence ID" value="NZ_JBHUOM010000023.1"/>
</dbReference>
<evidence type="ECO:0000256" key="1">
    <source>
        <dbReference type="ARBA" id="ARBA00022472"/>
    </source>
</evidence>
<evidence type="ECO:0000256" key="7">
    <source>
        <dbReference type="ARBA" id="ARBA00023015"/>
    </source>
</evidence>
<keyword evidence="4 9" id="KW-0347">Helicase</keyword>
<dbReference type="Proteomes" id="UP001597512">
    <property type="component" value="Unassembled WGS sequence"/>
</dbReference>
<dbReference type="CDD" id="cd01128">
    <property type="entry name" value="rho_factor_C"/>
    <property type="match status" value="1"/>
</dbReference>
<dbReference type="Pfam" id="PF07497">
    <property type="entry name" value="Rho_RNA_bind"/>
    <property type="match status" value="1"/>
</dbReference>
<dbReference type="InterPro" id="IPR027417">
    <property type="entry name" value="P-loop_NTPase"/>
</dbReference>
<evidence type="ECO:0000256" key="11">
    <source>
        <dbReference type="PROSITE-ProRule" id="PRU01203"/>
    </source>
</evidence>
<feature type="binding site" evidence="9">
    <location>
        <begin position="514"/>
        <end position="519"/>
    </location>
    <ligand>
        <name>ATP</name>
        <dbReference type="ChEBI" id="CHEBI:30616"/>
    </ligand>
</feature>
<comment type="similarity">
    <text evidence="9 11">Belongs to the Rho family.</text>
</comment>
<dbReference type="SUPFAM" id="SSF50249">
    <property type="entry name" value="Nucleic acid-binding proteins"/>
    <property type="match status" value="1"/>
</dbReference>
<dbReference type="Pfam" id="PF00006">
    <property type="entry name" value="ATP-synt_ab"/>
    <property type="match status" value="1"/>
</dbReference>
<keyword evidence="2 9" id="KW-0547">Nucleotide-binding</keyword>
<dbReference type="InterPro" id="IPR011113">
    <property type="entry name" value="Rho_RNA-bd"/>
</dbReference>
<comment type="function">
    <text evidence="9">Facilitates transcription termination by a mechanism that involves Rho binding to the nascent RNA, activation of Rho's RNA-dependent ATPase activity, and release of the mRNA from the DNA template.</text>
</comment>
<comment type="caution">
    <text evidence="14">The sequence shown here is derived from an EMBL/GenBank/DDBJ whole genome shotgun (WGS) entry which is preliminary data.</text>
</comment>
<evidence type="ECO:0000256" key="10">
    <source>
        <dbReference type="NCBIfam" id="TIGR00767"/>
    </source>
</evidence>
<dbReference type="Gene3D" id="1.10.720.10">
    <property type="match status" value="1"/>
</dbReference>
<reference evidence="15" key="1">
    <citation type="journal article" date="2019" name="Int. J. Syst. Evol. Microbiol.">
        <title>The Global Catalogue of Microorganisms (GCM) 10K type strain sequencing project: providing services to taxonomists for standard genome sequencing and annotation.</title>
        <authorList>
            <consortium name="The Broad Institute Genomics Platform"/>
            <consortium name="The Broad Institute Genome Sequencing Center for Infectious Disease"/>
            <person name="Wu L."/>
            <person name="Ma J."/>
        </authorList>
    </citation>
    <scope>NUCLEOTIDE SEQUENCE [LARGE SCALE GENOMIC DNA]</scope>
    <source>
        <strain evidence="15">KCTC 52490</strain>
    </source>
</reference>
<dbReference type="InterPro" id="IPR036269">
    <property type="entry name" value="Rho_N_sf"/>
</dbReference>
<dbReference type="InterPro" id="IPR011129">
    <property type="entry name" value="CSD"/>
</dbReference>
<dbReference type="InterPro" id="IPR003593">
    <property type="entry name" value="AAA+_ATPase"/>
</dbReference>
<dbReference type="GO" id="GO:0016787">
    <property type="term" value="F:hydrolase activity"/>
    <property type="evidence" value="ECO:0007669"/>
    <property type="project" value="UniProtKB-KW"/>
</dbReference>
<evidence type="ECO:0000256" key="3">
    <source>
        <dbReference type="ARBA" id="ARBA00022801"/>
    </source>
</evidence>
<organism evidence="14 15">
    <name type="scientific">Spirosoma flavum</name>
    <dbReference type="NCBI Taxonomy" id="2048557"/>
    <lineage>
        <taxon>Bacteria</taxon>
        <taxon>Pseudomonadati</taxon>
        <taxon>Bacteroidota</taxon>
        <taxon>Cytophagia</taxon>
        <taxon>Cytophagales</taxon>
        <taxon>Cytophagaceae</taxon>
        <taxon>Spirosoma</taxon>
    </lineage>
</organism>